<gene>
    <name evidence="2" type="ORF">F4560_002069</name>
</gene>
<dbReference type="PROSITE" id="PS51257">
    <property type="entry name" value="PROKAR_LIPOPROTEIN"/>
    <property type="match status" value="1"/>
</dbReference>
<feature type="chain" id="PRO_5038370950" description="Beta-lactamase family protein" evidence="1">
    <location>
        <begin position="23"/>
        <end position="332"/>
    </location>
</feature>
<dbReference type="Proteomes" id="UP000552097">
    <property type="component" value="Unassembled WGS sequence"/>
</dbReference>
<dbReference type="AlphaFoldDB" id="A0A7W9LZY2"/>
<accession>A0A7W9LZY2</accession>
<dbReference type="RefSeq" id="WP_184918945.1">
    <property type="nucleotide sequence ID" value="NZ_JACHMO010000001.1"/>
</dbReference>
<sequence>MSSRTMLPVVALCGVVLLGGCAGQLTPTAGSSTSQSTSATTISADPVALGDFAAIPRTNILLRVPDGMTVDERLSGLGEPGTRNSIVVTTMPVNDQTPQEVMNEMATGFTGAKAAKQGLEMGEVRRLTIAGRPAIVASGVQRQSGQTYAKAIAVLAADDTVVLISGTAEEDGSLTADDLLAVLTSARWSAETAAGDLGFDLAPAAGYERKDAVGGAVLFTLGGESGADAPKLLAAPSLGQALVAEGERRSFAVTRFKGLPAKPSADSTAEVEIAGLPGFELTGAGSRGGETVYAAIVFTDDGYIVIAGDFDPATHPDQLPAFREMARSLVVS</sequence>
<keyword evidence="3" id="KW-1185">Reference proteome</keyword>
<keyword evidence="1" id="KW-0732">Signal</keyword>
<evidence type="ECO:0000256" key="1">
    <source>
        <dbReference type="SAM" id="SignalP"/>
    </source>
</evidence>
<proteinExistence type="predicted"/>
<reference evidence="2 3" key="1">
    <citation type="submission" date="2020-08" db="EMBL/GenBank/DDBJ databases">
        <title>Sequencing the genomes of 1000 actinobacteria strains.</title>
        <authorList>
            <person name="Klenk H.-P."/>
        </authorList>
    </citation>
    <scope>NUCLEOTIDE SEQUENCE [LARGE SCALE GENOMIC DNA]</scope>
    <source>
        <strain evidence="2 3">DSM 45486</strain>
    </source>
</reference>
<protein>
    <recommendedName>
        <fullName evidence="4">Beta-lactamase family protein</fullName>
    </recommendedName>
</protein>
<name>A0A7W9LZY2_9PSEU</name>
<evidence type="ECO:0000313" key="2">
    <source>
        <dbReference type="EMBL" id="MBB5802301.1"/>
    </source>
</evidence>
<evidence type="ECO:0000313" key="3">
    <source>
        <dbReference type="Proteomes" id="UP000552097"/>
    </source>
</evidence>
<comment type="caution">
    <text evidence="2">The sequence shown here is derived from an EMBL/GenBank/DDBJ whole genome shotgun (WGS) entry which is preliminary data.</text>
</comment>
<dbReference type="EMBL" id="JACHMO010000001">
    <property type="protein sequence ID" value="MBB5802301.1"/>
    <property type="molecule type" value="Genomic_DNA"/>
</dbReference>
<organism evidence="2 3">
    <name type="scientific">Saccharothrix ecbatanensis</name>
    <dbReference type="NCBI Taxonomy" id="1105145"/>
    <lineage>
        <taxon>Bacteria</taxon>
        <taxon>Bacillati</taxon>
        <taxon>Actinomycetota</taxon>
        <taxon>Actinomycetes</taxon>
        <taxon>Pseudonocardiales</taxon>
        <taxon>Pseudonocardiaceae</taxon>
        <taxon>Saccharothrix</taxon>
    </lineage>
</organism>
<evidence type="ECO:0008006" key="4">
    <source>
        <dbReference type="Google" id="ProtNLM"/>
    </source>
</evidence>
<feature type="signal peptide" evidence="1">
    <location>
        <begin position="1"/>
        <end position="22"/>
    </location>
</feature>